<sequence>MCVTDDESVFAACEAFRMGDRRASDPALFKHHVHYDAHNNNNHTDEKRLQKPPFIKANSVDRELNVDYSDEETDRTDGHSGEDQGFEEGEGEGECDCGPCRRLAAWEELVGVAIPLLEKLRPPRADASVGTD</sequence>
<feature type="compositionally biased region" description="Acidic residues" evidence="1">
    <location>
        <begin position="84"/>
        <end position="95"/>
    </location>
</feature>
<organism evidence="2 3">
    <name type="scientific">Diatraea saccharalis</name>
    <name type="common">sugarcane borer</name>
    <dbReference type="NCBI Taxonomy" id="40085"/>
    <lineage>
        <taxon>Eukaryota</taxon>
        <taxon>Metazoa</taxon>
        <taxon>Ecdysozoa</taxon>
        <taxon>Arthropoda</taxon>
        <taxon>Hexapoda</taxon>
        <taxon>Insecta</taxon>
        <taxon>Pterygota</taxon>
        <taxon>Neoptera</taxon>
        <taxon>Endopterygota</taxon>
        <taxon>Lepidoptera</taxon>
        <taxon>Glossata</taxon>
        <taxon>Ditrysia</taxon>
        <taxon>Pyraloidea</taxon>
        <taxon>Crambidae</taxon>
        <taxon>Crambinae</taxon>
        <taxon>Diatraea</taxon>
    </lineage>
</organism>
<evidence type="ECO:0000256" key="1">
    <source>
        <dbReference type="SAM" id="MobiDB-lite"/>
    </source>
</evidence>
<accession>A0A9N9WG02</accession>
<feature type="region of interest" description="Disordered" evidence="1">
    <location>
        <begin position="37"/>
        <end position="95"/>
    </location>
</feature>
<dbReference type="AlphaFoldDB" id="A0A9N9WG02"/>
<protein>
    <submittedName>
        <fullName evidence="2">Uncharacterized protein</fullName>
    </submittedName>
</protein>
<evidence type="ECO:0000313" key="3">
    <source>
        <dbReference type="Proteomes" id="UP001153714"/>
    </source>
</evidence>
<dbReference type="EMBL" id="OU893334">
    <property type="protein sequence ID" value="CAG9791341.1"/>
    <property type="molecule type" value="Genomic_DNA"/>
</dbReference>
<reference evidence="2" key="2">
    <citation type="submission" date="2022-10" db="EMBL/GenBank/DDBJ databases">
        <authorList>
            <consortium name="ENA_rothamsted_submissions"/>
            <consortium name="culmorum"/>
            <person name="King R."/>
        </authorList>
    </citation>
    <scope>NUCLEOTIDE SEQUENCE</scope>
</reference>
<proteinExistence type="predicted"/>
<name>A0A9N9WG02_9NEOP</name>
<keyword evidence="3" id="KW-1185">Reference proteome</keyword>
<reference evidence="2" key="1">
    <citation type="submission" date="2021-12" db="EMBL/GenBank/DDBJ databases">
        <authorList>
            <person name="King R."/>
        </authorList>
    </citation>
    <scope>NUCLEOTIDE SEQUENCE</scope>
</reference>
<evidence type="ECO:0000313" key="2">
    <source>
        <dbReference type="EMBL" id="CAG9791341.1"/>
    </source>
</evidence>
<dbReference type="Proteomes" id="UP001153714">
    <property type="component" value="Chromosome 3"/>
</dbReference>
<gene>
    <name evidence="2" type="ORF">DIATSA_LOCUS8961</name>
</gene>
<dbReference type="OrthoDB" id="247006at2759"/>